<evidence type="ECO:0000256" key="2">
    <source>
        <dbReference type="SAM" id="Phobius"/>
    </source>
</evidence>
<keyword evidence="2" id="KW-0472">Membrane</keyword>
<organism evidence="3 4">
    <name type="scientific">Jaapia argillacea MUCL 33604</name>
    <dbReference type="NCBI Taxonomy" id="933084"/>
    <lineage>
        <taxon>Eukaryota</taxon>
        <taxon>Fungi</taxon>
        <taxon>Dikarya</taxon>
        <taxon>Basidiomycota</taxon>
        <taxon>Agaricomycotina</taxon>
        <taxon>Agaricomycetes</taxon>
        <taxon>Agaricomycetidae</taxon>
        <taxon>Jaapiales</taxon>
        <taxon>Jaapiaceae</taxon>
        <taxon>Jaapia</taxon>
    </lineage>
</organism>
<dbReference type="OrthoDB" id="3227921at2759"/>
<keyword evidence="2" id="KW-0812">Transmembrane</keyword>
<feature type="region of interest" description="Disordered" evidence="1">
    <location>
        <begin position="233"/>
        <end position="255"/>
    </location>
</feature>
<dbReference type="Proteomes" id="UP000027265">
    <property type="component" value="Unassembled WGS sequence"/>
</dbReference>
<name>A0A067PQA5_9AGAM</name>
<sequence length="255" mass="27745">MIPSLSAFPMINNVHVRGMSYLGERQIIRPSWKDVIGVGANWISFSTYSHTQLVPDVAPIGGFRDHTSTVLLSPAIDFSNVITQMDYRQHSILAGLASVGGVFTVVDGIFAMLFGTTLFTLILGTKHISPFGSLGILVREKLRRAIQEQYPALQSELQGGGMATFLRDVSVDLRILADPLAGSASSYSEISPKQRESSLAGDELELDTLYDAPGTYDTDKTLTPDYADVLLEPAHARQRDSHRASNASVDGLYRG</sequence>
<feature type="transmembrane region" description="Helical" evidence="2">
    <location>
        <begin position="92"/>
        <end position="112"/>
    </location>
</feature>
<proteinExistence type="predicted"/>
<evidence type="ECO:0000313" key="3">
    <source>
        <dbReference type="EMBL" id="KDQ52506.1"/>
    </source>
</evidence>
<dbReference type="EMBL" id="KL197739">
    <property type="protein sequence ID" value="KDQ52506.1"/>
    <property type="molecule type" value="Genomic_DNA"/>
</dbReference>
<feature type="compositionally biased region" description="Basic and acidic residues" evidence="1">
    <location>
        <begin position="234"/>
        <end position="243"/>
    </location>
</feature>
<protein>
    <submittedName>
        <fullName evidence="3">Uncharacterized protein</fullName>
    </submittedName>
</protein>
<dbReference type="HOGENOM" id="CLU_070120_0_0_1"/>
<evidence type="ECO:0000256" key="1">
    <source>
        <dbReference type="SAM" id="MobiDB-lite"/>
    </source>
</evidence>
<keyword evidence="2" id="KW-1133">Transmembrane helix</keyword>
<reference evidence="4" key="1">
    <citation type="journal article" date="2014" name="Proc. Natl. Acad. Sci. U.S.A.">
        <title>Extensive sampling of basidiomycete genomes demonstrates inadequacy of the white-rot/brown-rot paradigm for wood decay fungi.</title>
        <authorList>
            <person name="Riley R."/>
            <person name="Salamov A.A."/>
            <person name="Brown D.W."/>
            <person name="Nagy L.G."/>
            <person name="Floudas D."/>
            <person name="Held B.W."/>
            <person name="Levasseur A."/>
            <person name="Lombard V."/>
            <person name="Morin E."/>
            <person name="Otillar R."/>
            <person name="Lindquist E.A."/>
            <person name="Sun H."/>
            <person name="LaButti K.M."/>
            <person name="Schmutz J."/>
            <person name="Jabbour D."/>
            <person name="Luo H."/>
            <person name="Baker S.E."/>
            <person name="Pisabarro A.G."/>
            <person name="Walton J.D."/>
            <person name="Blanchette R.A."/>
            <person name="Henrissat B."/>
            <person name="Martin F."/>
            <person name="Cullen D."/>
            <person name="Hibbett D.S."/>
            <person name="Grigoriev I.V."/>
        </authorList>
    </citation>
    <scope>NUCLEOTIDE SEQUENCE [LARGE SCALE GENOMIC DNA]</scope>
    <source>
        <strain evidence="4">MUCL 33604</strain>
    </source>
</reference>
<evidence type="ECO:0000313" key="4">
    <source>
        <dbReference type="Proteomes" id="UP000027265"/>
    </source>
</evidence>
<accession>A0A067PQA5</accession>
<gene>
    <name evidence="3" type="ORF">JAAARDRAFT_477922</name>
</gene>
<dbReference type="InParanoid" id="A0A067PQA5"/>
<dbReference type="AlphaFoldDB" id="A0A067PQA5"/>
<keyword evidence="4" id="KW-1185">Reference proteome</keyword>